<proteinExistence type="predicted"/>
<evidence type="ECO:0000313" key="1">
    <source>
        <dbReference type="EMBL" id="GFY45781.1"/>
    </source>
</evidence>
<dbReference type="EMBL" id="BMAV01005042">
    <property type="protein sequence ID" value="GFY45781.1"/>
    <property type="molecule type" value="Genomic_DNA"/>
</dbReference>
<dbReference type="OrthoDB" id="6445926at2759"/>
<reference evidence="1" key="1">
    <citation type="submission" date="2020-08" db="EMBL/GenBank/DDBJ databases">
        <title>Multicomponent nature underlies the extraordinary mechanical properties of spider dragline silk.</title>
        <authorList>
            <person name="Kono N."/>
            <person name="Nakamura H."/>
            <person name="Mori M."/>
            <person name="Yoshida Y."/>
            <person name="Ohtoshi R."/>
            <person name="Malay A.D."/>
            <person name="Moran D.A.P."/>
            <person name="Tomita M."/>
            <person name="Numata K."/>
            <person name="Arakawa K."/>
        </authorList>
    </citation>
    <scope>NUCLEOTIDE SEQUENCE</scope>
</reference>
<dbReference type="AlphaFoldDB" id="A0A8X7BUV0"/>
<accession>A0A8X7BUV0</accession>
<protein>
    <submittedName>
        <fullName evidence="1">Uncharacterized protein</fullName>
    </submittedName>
</protein>
<sequence length="254" mass="29715">MQIRGGKKTNMTETSDISKAQTCENQLNQPIQLTAFDPNNYMQVISWFNYFNDKCQKLNLDDSWKITYITNYLKNSALTDYINYYNKIKNWEEFACFLTEKYLAPSITSLSDFTQKNLNLPTSLILEGLIDDLPINLRQLIAMSPSSNPTEWIVTATKVLKIQNSEQNKIENPSNSRTLIFNASRENYQNWIPRHFRPNKIAPSRIPNQTARIFNSPKIHFQRNYHLTRVDFANARGFKMPIIGFKLVHSDFWQ</sequence>
<name>A0A8X7BUV0_9ARAC</name>
<evidence type="ECO:0000313" key="2">
    <source>
        <dbReference type="Proteomes" id="UP000886998"/>
    </source>
</evidence>
<organism evidence="1 2">
    <name type="scientific">Trichonephila inaurata madagascariensis</name>
    <dbReference type="NCBI Taxonomy" id="2747483"/>
    <lineage>
        <taxon>Eukaryota</taxon>
        <taxon>Metazoa</taxon>
        <taxon>Ecdysozoa</taxon>
        <taxon>Arthropoda</taxon>
        <taxon>Chelicerata</taxon>
        <taxon>Arachnida</taxon>
        <taxon>Araneae</taxon>
        <taxon>Araneomorphae</taxon>
        <taxon>Entelegynae</taxon>
        <taxon>Araneoidea</taxon>
        <taxon>Nephilidae</taxon>
        <taxon>Trichonephila</taxon>
        <taxon>Trichonephila inaurata</taxon>
    </lineage>
</organism>
<comment type="caution">
    <text evidence="1">The sequence shown here is derived from an EMBL/GenBank/DDBJ whole genome shotgun (WGS) entry which is preliminary data.</text>
</comment>
<dbReference type="Proteomes" id="UP000886998">
    <property type="component" value="Unassembled WGS sequence"/>
</dbReference>
<gene>
    <name evidence="1" type="primary">AVEN_72540_1</name>
    <name evidence="1" type="ORF">TNIN_300221</name>
</gene>
<keyword evidence="2" id="KW-1185">Reference proteome</keyword>